<gene>
    <name evidence="2" type="ORF">DM826_07145</name>
</gene>
<evidence type="ECO:0000259" key="1">
    <source>
        <dbReference type="Pfam" id="PF13712"/>
    </source>
</evidence>
<dbReference type="InterPro" id="IPR059123">
    <property type="entry name" value="StrF_dom"/>
</dbReference>
<accession>A0A3A6PML5</accession>
<dbReference type="AlphaFoldDB" id="A0A3A6PML5"/>
<evidence type="ECO:0000313" key="2">
    <source>
        <dbReference type="EMBL" id="RJX43376.1"/>
    </source>
</evidence>
<dbReference type="Gene3D" id="3.90.550.10">
    <property type="entry name" value="Spore Coat Polysaccharide Biosynthesis Protein SpsA, Chain A"/>
    <property type="match status" value="1"/>
</dbReference>
<reference evidence="2 3" key="1">
    <citation type="submission" date="2018-06" db="EMBL/GenBank/DDBJ databases">
        <title>Halonotius sp. F13-13 a new haloarchaeeon isolated from a solar saltern from Isla Cristina, Huelva, Spain.</title>
        <authorList>
            <person name="Duran-Viseras A."/>
            <person name="Sanchez-Porro C."/>
            <person name="Ventosa A."/>
        </authorList>
    </citation>
    <scope>NUCLEOTIDE SEQUENCE [LARGE SCALE GENOMIC DNA]</scope>
    <source>
        <strain evidence="2 3">F13-13</strain>
    </source>
</reference>
<protein>
    <recommendedName>
        <fullName evidence="1">Streptomycin biosynthesis protein StrF domain-containing protein</fullName>
    </recommendedName>
</protein>
<dbReference type="Pfam" id="PF13712">
    <property type="entry name" value="Glyco_tranf_2_5"/>
    <property type="match status" value="1"/>
</dbReference>
<proteinExistence type="predicted"/>
<sequence length="311" mass="35970">MSDPVFSVVSVYNDKELLEEWLLDSLEYQSTCEFETVTVDNTKEQFDTAPAALNYGANSADGEYIVFVHQDVRLLTERWFEKAKEYLDDLPDCGIAGVAGKDENGKHKNVIYHGKSPGESQYSLPPKLTDPYKQPKISEHWSEINRDEILQILPEKDLVHPIGNLINSPETAQTLDELLVIIPSSVFEQEQFDSRLCDGWHLYALEYCLRIKYCTEFEVYALPLPVWHYSTGPLDKEFYRILMKITETYQNCTNISQIHATTGDWPMDPQLIEINRRRSILSFIQYGIKNPIHTYKYIKNKFQNSIPAVDK</sequence>
<feature type="domain" description="Streptomycin biosynthesis protein StrF" evidence="1">
    <location>
        <begin position="8"/>
        <end position="212"/>
    </location>
</feature>
<dbReference type="InterPro" id="IPR029044">
    <property type="entry name" value="Nucleotide-diphossugar_trans"/>
</dbReference>
<name>A0A3A6PML5_9EURY</name>
<keyword evidence="3" id="KW-1185">Reference proteome</keyword>
<organism evidence="2 3">
    <name type="scientific">Halonotius aquaticus</name>
    <dbReference type="NCBI Taxonomy" id="2216978"/>
    <lineage>
        <taxon>Archaea</taxon>
        <taxon>Methanobacteriati</taxon>
        <taxon>Methanobacteriota</taxon>
        <taxon>Stenosarchaea group</taxon>
        <taxon>Halobacteria</taxon>
        <taxon>Halobacteriales</taxon>
        <taxon>Haloferacaceae</taxon>
        <taxon>Halonotius</taxon>
    </lineage>
</organism>
<dbReference type="SUPFAM" id="SSF53448">
    <property type="entry name" value="Nucleotide-diphospho-sugar transferases"/>
    <property type="match status" value="1"/>
</dbReference>
<comment type="caution">
    <text evidence="2">The sequence shown here is derived from an EMBL/GenBank/DDBJ whole genome shotgun (WGS) entry which is preliminary data.</text>
</comment>
<dbReference type="CDD" id="cd00761">
    <property type="entry name" value="Glyco_tranf_GTA_type"/>
    <property type="match status" value="1"/>
</dbReference>
<evidence type="ECO:0000313" key="3">
    <source>
        <dbReference type="Proteomes" id="UP000276588"/>
    </source>
</evidence>
<dbReference type="OrthoDB" id="81511at2157"/>
<dbReference type="RefSeq" id="WP_120102712.1">
    <property type="nucleotide sequence ID" value="NZ_QKNY01000009.1"/>
</dbReference>
<dbReference type="Proteomes" id="UP000276588">
    <property type="component" value="Unassembled WGS sequence"/>
</dbReference>
<dbReference type="EMBL" id="QKNY01000009">
    <property type="protein sequence ID" value="RJX43376.1"/>
    <property type="molecule type" value="Genomic_DNA"/>
</dbReference>